<evidence type="ECO:0000256" key="1">
    <source>
        <dbReference type="SAM" id="SignalP"/>
    </source>
</evidence>
<feature type="signal peptide" evidence="1">
    <location>
        <begin position="1"/>
        <end position="24"/>
    </location>
</feature>
<dbReference type="Pfam" id="PF09588">
    <property type="entry name" value="YqaJ"/>
    <property type="match status" value="1"/>
</dbReference>
<proteinExistence type="predicted"/>
<dbReference type="PANTHER" id="PTHR46609">
    <property type="entry name" value="EXONUCLEASE, PHAGE-TYPE/RECB, C-TERMINAL DOMAIN-CONTAINING PROTEIN"/>
    <property type="match status" value="1"/>
</dbReference>
<dbReference type="InterPro" id="IPR019080">
    <property type="entry name" value="YqaJ_viral_recombinase"/>
</dbReference>
<keyword evidence="1" id="KW-0732">Signal</keyword>
<accession>A0ABD0WNZ4</accession>
<dbReference type="GO" id="GO:0006281">
    <property type="term" value="P:DNA repair"/>
    <property type="evidence" value="ECO:0007669"/>
    <property type="project" value="UniProtKB-ARBA"/>
</dbReference>
<dbReference type="SUPFAM" id="SSF52980">
    <property type="entry name" value="Restriction endonuclease-like"/>
    <property type="match status" value="1"/>
</dbReference>
<dbReference type="InterPro" id="IPR011335">
    <property type="entry name" value="Restrct_endonuc-II-like"/>
</dbReference>
<protein>
    <recommendedName>
        <fullName evidence="2">YqaJ viral recombinase domain-containing protein</fullName>
    </recommendedName>
</protein>
<feature type="domain" description="YqaJ viral recombinase" evidence="2">
    <location>
        <begin position="57"/>
        <end position="167"/>
    </location>
</feature>
<gene>
    <name evidence="3" type="ORF">UPYG_G00206350</name>
</gene>
<name>A0ABD0WNZ4_UMBPY</name>
<reference evidence="3 4" key="1">
    <citation type="submission" date="2024-06" db="EMBL/GenBank/DDBJ databases">
        <authorList>
            <person name="Pan Q."/>
            <person name="Wen M."/>
            <person name="Jouanno E."/>
            <person name="Zahm M."/>
            <person name="Klopp C."/>
            <person name="Cabau C."/>
            <person name="Louis A."/>
            <person name="Berthelot C."/>
            <person name="Parey E."/>
            <person name="Roest Crollius H."/>
            <person name="Montfort J."/>
            <person name="Robinson-Rechavi M."/>
            <person name="Bouchez O."/>
            <person name="Lampietro C."/>
            <person name="Lopez Roques C."/>
            <person name="Donnadieu C."/>
            <person name="Postlethwait J."/>
            <person name="Bobe J."/>
            <person name="Verreycken H."/>
            <person name="Guiguen Y."/>
        </authorList>
    </citation>
    <scope>NUCLEOTIDE SEQUENCE [LARGE SCALE GENOMIC DNA]</scope>
    <source>
        <strain evidence="3">Up_M1</strain>
        <tissue evidence="3">Testis</tissue>
    </source>
</reference>
<dbReference type="AlphaFoldDB" id="A0ABD0WNZ4"/>
<dbReference type="CDD" id="cd22343">
    <property type="entry name" value="PDDEXK_lambda_exonuclease-like"/>
    <property type="match status" value="1"/>
</dbReference>
<sequence length="202" mass="22689">MMCFKSRLALSRHVMGWLPALVMSKLRLFLCCHRLLSTIRSSNRLSEILLVRQRMLWSAYRKKRITASNFGLVLAAVKRSSYPPSLFKTLLGQYNLKEGSKACDWGILHEPRAKQQYTEHTGDVIQESGLFLSDSGLLGGSPHGTVSCDCMIEVKCPWSARTKTILQAAESRDFFLEVDEVTGSLTLKKLITTGTKSRATYP</sequence>
<dbReference type="EMBL" id="JAGEUA010000006">
    <property type="protein sequence ID" value="KAL0973578.1"/>
    <property type="molecule type" value="Genomic_DNA"/>
</dbReference>
<dbReference type="PANTHER" id="PTHR46609:SF8">
    <property type="entry name" value="YQAJ VIRAL RECOMBINASE DOMAIN-CONTAINING PROTEIN"/>
    <property type="match status" value="1"/>
</dbReference>
<dbReference type="InterPro" id="IPR011604">
    <property type="entry name" value="PDDEXK-like_dom_sf"/>
</dbReference>
<dbReference type="InterPro" id="IPR051703">
    <property type="entry name" value="NF-kappa-B_Signaling_Reg"/>
</dbReference>
<keyword evidence="4" id="KW-1185">Reference proteome</keyword>
<comment type="caution">
    <text evidence="3">The sequence shown here is derived from an EMBL/GenBank/DDBJ whole genome shotgun (WGS) entry which is preliminary data.</text>
</comment>
<organism evidence="3 4">
    <name type="scientific">Umbra pygmaea</name>
    <name type="common">Eastern mudminnow</name>
    <dbReference type="NCBI Taxonomy" id="75934"/>
    <lineage>
        <taxon>Eukaryota</taxon>
        <taxon>Metazoa</taxon>
        <taxon>Chordata</taxon>
        <taxon>Craniata</taxon>
        <taxon>Vertebrata</taxon>
        <taxon>Euteleostomi</taxon>
        <taxon>Actinopterygii</taxon>
        <taxon>Neopterygii</taxon>
        <taxon>Teleostei</taxon>
        <taxon>Protacanthopterygii</taxon>
        <taxon>Esociformes</taxon>
        <taxon>Umbridae</taxon>
        <taxon>Umbra</taxon>
    </lineage>
</organism>
<dbReference type="Gene3D" id="3.90.320.10">
    <property type="match status" value="1"/>
</dbReference>
<evidence type="ECO:0000313" key="4">
    <source>
        <dbReference type="Proteomes" id="UP001557470"/>
    </source>
</evidence>
<evidence type="ECO:0000313" key="3">
    <source>
        <dbReference type="EMBL" id="KAL0973578.1"/>
    </source>
</evidence>
<evidence type="ECO:0000259" key="2">
    <source>
        <dbReference type="Pfam" id="PF09588"/>
    </source>
</evidence>
<dbReference type="Proteomes" id="UP001557470">
    <property type="component" value="Unassembled WGS sequence"/>
</dbReference>
<feature type="chain" id="PRO_5044851502" description="YqaJ viral recombinase domain-containing protein" evidence="1">
    <location>
        <begin position="25"/>
        <end position="202"/>
    </location>
</feature>